<feature type="region of interest" description="Disordered" evidence="1">
    <location>
        <begin position="382"/>
        <end position="535"/>
    </location>
</feature>
<evidence type="ECO:0000313" key="4">
    <source>
        <dbReference type="Proteomes" id="UP001178281"/>
    </source>
</evidence>
<dbReference type="SUPFAM" id="SSF53474">
    <property type="entry name" value="alpha/beta-Hydrolases"/>
    <property type="match status" value="1"/>
</dbReference>
<feature type="compositionally biased region" description="Low complexity" evidence="1">
    <location>
        <begin position="475"/>
        <end position="535"/>
    </location>
</feature>
<dbReference type="Pfam" id="PF08237">
    <property type="entry name" value="PE-PPE"/>
    <property type="match status" value="1"/>
</dbReference>
<gene>
    <name evidence="3" type="ORF">Q7X28_18035</name>
</gene>
<dbReference type="Gene3D" id="3.40.50.1820">
    <property type="entry name" value="alpha/beta hydrolase"/>
    <property type="match status" value="1"/>
</dbReference>
<feature type="domain" description="PE-PPE" evidence="2">
    <location>
        <begin position="101"/>
        <end position="337"/>
    </location>
</feature>
<organism evidence="3 4">
    <name type="scientific">Tsukamurella strandjordii</name>
    <dbReference type="NCBI Taxonomy" id="147577"/>
    <lineage>
        <taxon>Bacteria</taxon>
        <taxon>Bacillati</taxon>
        <taxon>Actinomycetota</taxon>
        <taxon>Actinomycetes</taxon>
        <taxon>Mycobacteriales</taxon>
        <taxon>Tsukamurellaceae</taxon>
        <taxon>Tsukamurella</taxon>
    </lineage>
</organism>
<evidence type="ECO:0000259" key="2">
    <source>
        <dbReference type="Pfam" id="PF08237"/>
    </source>
</evidence>
<dbReference type="InterPro" id="IPR013228">
    <property type="entry name" value="PE-PPE_C"/>
</dbReference>
<accession>A0AA90NG53</accession>
<feature type="compositionally biased region" description="Low complexity" evidence="1">
    <location>
        <begin position="416"/>
        <end position="468"/>
    </location>
</feature>
<evidence type="ECO:0000313" key="3">
    <source>
        <dbReference type="EMBL" id="MDP0399822.1"/>
    </source>
</evidence>
<feature type="compositionally biased region" description="Low complexity" evidence="1">
    <location>
        <begin position="385"/>
        <end position="408"/>
    </location>
</feature>
<dbReference type="Proteomes" id="UP001178281">
    <property type="component" value="Unassembled WGS sequence"/>
</dbReference>
<sequence>MPEFVSTYRPRRRLATGLIALLSAIALTVGSALAGAVVWAATTVLVVPGTGTKNPAPVPNYQENAVGYYVAPTGACAQGCSATPVPYIAEFWPIPLKGWGGLSGAKWDDSVASGVTSLKDAYGAADKTSPIVIFGYSQGGTVVSEVKQQFAAQPGGVPENVSFVLIGNASRPNGGLFSRPSFLGHIPILDVTFKPGTPTNTSTTVNTTDVAFQYDGVTDFPRYPVNLLATANALAGFWYVHGKYLTPKGDDPANATPIGYTPDQVRKAVTAATENCTAATYCQVSGDTRYVTLPATILPIMLPLLDLAAATGTTGLVRPLVDLVSPVARVLIETGYSRDDYGRQTPFGLLPLVNPFAVTAGLAGGVVEGVRAAATGTGDASRYLATKPTEPTTVAPVTAAGEPTVTAPQRVSAEVTSGSASTSAVTATTGAATTAATAPTTTTSSTGTASSGTGTATGTASGTASSGTKDTGAKASESPSTGTAETTGTGTAATERSTSTGSAKDSASSGSAKSDTGSEKSSSSAEAPVEVAAAA</sequence>
<dbReference type="AlphaFoldDB" id="A0AA90NG53"/>
<dbReference type="InterPro" id="IPR029058">
    <property type="entry name" value="AB_hydrolase_fold"/>
</dbReference>
<comment type="caution">
    <text evidence="3">The sequence shown here is derived from an EMBL/GenBank/DDBJ whole genome shotgun (WGS) entry which is preliminary data.</text>
</comment>
<keyword evidence="4" id="KW-1185">Reference proteome</keyword>
<proteinExistence type="predicted"/>
<name>A0AA90NG53_9ACTN</name>
<dbReference type="EMBL" id="JAUTIX010000007">
    <property type="protein sequence ID" value="MDP0399822.1"/>
    <property type="molecule type" value="Genomic_DNA"/>
</dbReference>
<reference evidence="3" key="1">
    <citation type="submission" date="2023-08" db="EMBL/GenBank/DDBJ databases">
        <title>The draft genome of Tsukamurella strandjordii strain 050030.</title>
        <authorList>
            <person name="Zhao F."/>
            <person name="Feng Y."/>
            <person name="Zong Z."/>
        </authorList>
    </citation>
    <scope>NUCLEOTIDE SEQUENCE</scope>
    <source>
        <strain evidence="3">050030</strain>
    </source>
</reference>
<dbReference type="RefSeq" id="WP_220657362.1">
    <property type="nucleotide sequence ID" value="NZ_CBCSFC010000005.1"/>
</dbReference>
<evidence type="ECO:0000256" key="1">
    <source>
        <dbReference type="SAM" id="MobiDB-lite"/>
    </source>
</evidence>
<protein>
    <submittedName>
        <fullName evidence="3">PE-PPE domain-containing protein</fullName>
    </submittedName>
</protein>